<organism evidence="2 3">
    <name type="scientific">Luteolibacter yonseiensis</name>
    <dbReference type="NCBI Taxonomy" id="1144680"/>
    <lineage>
        <taxon>Bacteria</taxon>
        <taxon>Pseudomonadati</taxon>
        <taxon>Verrucomicrobiota</taxon>
        <taxon>Verrucomicrobiia</taxon>
        <taxon>Verrucomicrobiales</taxon>
        <taxon>Verrucomicrobiaceae</taxon>
        <taxon>Luteolibacter</taxon>
    </lineage>
</organism>
<name>A0A934VD38_9BACT</name>
<keyword evidence="1" id="KW-0472">Membrane</keyword>
<dbReference type="Proteomes" id="UP000600139">
    <property type="component" value="Unassembled WGS sequence"/>
</dbReference>
<feature type="transmembrane region" description="Helical" evidence="1">
    <location>
        <begin position="45"/>
        <end position="66"/>
    </location>
</feature>
<proteinExistence type="predicted"/>
<gene>
    <name evidence="2" type="ORF">JIN84_16130</name>
</gene>
<evidence type="ECO:0000313" key="2">
    <source>
        <dbReference type="EMBL" id="MBK1817149.1"/>
    </source>
</evidence>
<keyword evidence="3" id="KW-1185">Reference proteome</keyword>
<comment type="caution">
    <text evidence="2">The sequence shown here is derived from an EMBL/GenBank/DDBJ whole genome shotgun (WGS) entry which is preliminary data.</text>
</comment>
<reference evidence="2" key="1">
    <citation type="submission" date="2021-01" db="EMBL/GenBank/DDBJ databases">
        <title>Modified the classification status of verrucomicrobia.</title>
        <authorList>
            <person name="Feng X."/>
        </authorList>
    </citation>
    <scope>NUCLEOTIDE SEQUENCE</scope>
    <source>
        <strain evidence="2">JCM 18052</strain>
    </source>
</reference>
<evidence type="ECO:0000256" key="1">
    <source>
        <dbReference type="SAM" id="Phobius"/>
    </source>
</evidence>
<keyword evidence="1" id="KW-0812">Transmembrane</keyword>
<keyword evidence="1" id="KW-1133">Transmembrane helix</keyword>
<dbReference type="EMBL" id="JAENIK010000012">
    <property type="protein sequence ID" value="MBK1817149.1"/>
    <property type="molecule type" value="Genomic_DNA"/>
</dbReference>
<sequence length="138" mass="15622">MHRFQTKSAIIRLRFAAFFLGLLWILIPAAGGILVYSLVENDKTLTLVAMGVALAAICVMIIQWILAARTRCPLCLTPVLAVKRCSKHRNAKRLLGSYRLRAALMILFKGRFHCPYCNEPSVLEVRERHARGRSHHRG</sequence>
<evidence type="ECO:0000313" key="3">
    <source>
        <dbReference type="Proteomes" id="UP000600139"/>
    </source>
</evidence>
<protein>
    <submittedName>
        <fullName evidence="2">Uncharacterized protein</fullName>
    </submittedName>
</protein>
<feature type="transmembrane region" description="Helical" evidence="1">
    <location>
        <begin position="12"/>
        <end position="39"/>
    </location>
</feature>
<dbReference type="AlphaFoldDB" id="A0A934VD38"/>
<dbReference type="RefSeq" id="WP_200352102.1">
    <property type="nucleotide sequence ID" value="NZ_BAABHZ010000001.1"/>
</dbReference>
<accession>A0A934VD38</accession>